<dbReference type="InterPro" id="IPR001296">
    <property type="entry name" value="Glyco_trans_1"/>
</dbReference>
<keyword evidence="4" id="KW-1185">Reference proteome</keyword>
<gene>
    <name evidence="3" type="ORF">HNP71_000678</name>
</gene>
<evidence type="ECO:0000313" key="3">
    <source>
        <dbReference type="EMBL" id="MBB5372440.1"/>
    </source>
</evidence>
<organism evidence="3 4">
    <name type="scientific">Acidocella aromatica</name>
    <dbReference type="NCBI Taxonomy" id="1303579"/>
    <lineage>
        <taxon>Bacteria</taxon>
        <taxon>Pseudomonadati</taxon>
        <taxon>Pseudomonadota</taxon>
        <taxon>Alphaproteobacteria</taxon>
        <taxon>Acetobacterales</taxon>
        <taxon>Acidocellaceae</taxon>
        <taxon>Acidocella</taxon>
    </lineage>
</organism>
<dbReference type="SUPFAM" id="SSF53756">
    <property type="entry name" value="UDP-Glycosyltransferase/glycogen phosphorylase"/>
    <property type="match status" value="2"/>
</dbReference>
<reference evidence="3 4" key="1">
    <citation type="submission" date="2020-08" db="EMBL/GenBank/DDBJ databases">
        <title>Genomic Encyclopedia of Type Strains, Phase IV (KMG-IV): sequencing the most valuable type-strain genomes for metagenomic binning, comparative biology and taxonomic classification.</title>
        <authorList>
            <person name="Goeker M."/>
        </authorList>
    </citation>
    <scope>NUCLEOTIDE SEQUENCE [LARGE SCALE GENOMIC DNA]</scope>
    <source>
        <strain evidence="3 4">DSM 27026</strain>
    </source>
</reference>
<dbReference type="Pfam" id="PF13692">
    <property type="entry name" value="Glyco_trans_1_4"/>
    <property type="match status" value="1"/>
</dbReference>
<dbReference type="Gene3D" id="3.40.50.2000">
    <property type="entry name" value="Glycogen Phosphorylase B"/>
    <property type="match status" value="3"/>
</dbReference>
<sequence>MSLVVDLRCLQDVNYRKRGIGQHALSLLRQAPGPVTGIIDPAMPPLPGDMSALVAELSPHAYISGAKLFLNPCPFGPNQAALARLLTAPGVTKAACVYDFIPFDDQATYLADDAARLDYFTALAWLKRYDVLLPISAPTEARQRELFGMRPSVVTGVALPGWIYDIAPQKPRHILTISGNDPRKNPEQLAAAHAASPVLRRLPLVITGWLAPERAARLRSISGVELPGAVSDEAMRSLYAQAYAVVTPSRAEGFSLPVMEACAAGVPSIASDIPAHRALLPIEFLFPLDDPAALAHRLEDVLARREAVVQAQSGLWREFSEEQVAAKVFAALLPKPALARGAKPRIAMLTPMSPEKTGIAAYSAACAAELGKLARLDVFAGNAVSTLPYANGKYDAVLSVIGNSPLHERIYDNSLRWGSAALCHDARLMGLLHPRAAALASAELGRVVTEREIAAWAADESQRAACFLGELAAARPLIFHERHSVALVRERFGVAARYLRFAMQRQFPPMDKQAARAALGIPMAQKLVVSFGFVTRGKGIPAALAALALLKGRVDIKLVFAGEDASQTENFRALARELGIADAVQFGTGFLPEALYRLWLAAADAGLQLREGLPGNISAALQDCIGAGLPSVASADLAENLSAPAYIKRVSDKPDPREIASALEDVLTAPPETEEARLAYCAAHSMAVYAAELLELLLP</sequence>
<dbReference type="GO" id="GO:0016757">
    <property type="term" value="F:glycosyltransferase activity"/>
    <property type="evidence" value="ECO:0007669"/>
    <property type="project" value="InterPro"/>
</dbReference>
<dbReference type="Proteomes" id="UP000553706">
    <property type="component" value="Unassembled WGS sequence"/>
</dbReference>
<protein>
    <submittedName>
        <fullName evidence="3">Glycosyltransferase involved in cell wall biosynthesis</fullName>
    </submittedName>
</protein>
<dbReference type="PANTHER" id="PTHR46401:SF2">
    <property type="entry name" value="GLYCOSYLTRANSFERASE WBBK-RELATED"/>
    <property type="match status" value="1"/>
</dbReference>
<evidence type="ECO:0000313" key="4">
    <source>
        <dbReference type="Proteomes" id="UP000553706"/>
    </source>
</evidence>
<dbReference type="Pfam" id="PF00534">
    <property type="entry name" value="Glycos_transf_1"/>
    <property type="match status" value="1"/>
</dbReference>
<keyword evidence="1 3" id="KW-0808">Transferase</keyword>
<proteinExistence type="predicted"/>
<feature type="domain" description="Glycosyl transferase family 1" evidence="2">
    <location>
        <begin position="511"/>
        <end position="671"/>
    </location>
</feature>
<evidence type="ECO:0000259" key="2">
    <source>
        <dbReference type="Pfam" id="PF00534"/>
    </source>
</evidence>
<dbReference type="EMBL" id="JACHFJ010000002">
    <property type="protein sequence ID" value="MBB5372440.1"/>
    <property type="molecule type" value="Genomic_DNA"/>
</dbReference>
<accession>A0A840VLU6</accession>
<comment type="caution">
    <text evidence="3">The sequence shown here is derived from an EMBL/GenBank/DDBJ whole genome shotgun (WGS) entry which is preliminary data.</text>
</comment>
<dbReference type="AlphaFoldDB" id="A0A840VLU6"/>
<dbReference type="PANTHER" id="PTHR46401">
    <property type="entry name" value="GLYCOSYLTRANSFERASE WBBK-RELATED"/>
    <property type="match status" value="1"/>
</dbReference>
<evidence type="ECO:0000256" key="1">
    <source>
        <dbReference type="ARBA" id="ARBA00022679"/>
    </source>
</evidence>
<dbReference type="RefSeq" id="WP_183265464.1">
    <property type="nucleotide sequence ID" value="NZ_JACHFJ010000002.1"/>
</dbReference>
<name>A0A840VLU6_9PROT</name>